<comment type="caution">
    <text evidence="2">The sequence shown here is derived from an EMBL/GenBank/DDBJ whole genome shotgun (WGS) entry which is preliminary data.</text>
</comment>
<dbReference type="InterPro" id="IPR002881">
    <property type="entry name" value="DUF58"/>
</dbReference>
<evidence type="ECO:0000313" key="3">
    <source>
        <dbReference type="Proteomes" id="UP000246303"/>
    </source>
</evidence>
<accession>A0A2V3DQZ4</accession>
<reference evidence="2 3" key="1">
    <citation type="submission" date="2018-05" db="EMBL/GenBank/DDBJ databases">
        <title>Genetic diversity of glacier-inhabiting Cryobacterium bacteria in China and description of Cryobacterium mengkeensis sp. nov. and Arthrobacter glacialis sp. nov.</title>
        <authorList>
            <person name="Liu Q."/>
            <person name="Xin Y.-H."/>
        </authorList>
    </citation>
    <scope>NUCLEOTIDE SEQUENCE [LARGE SCALE GENOMIC DNA]</scope>
    <source>
        <strain evidence="2 3">GP3</strain>
    </source>
</reference>
<dbReference type="PANTHER" id="PTHR33608">
    <property type="entry name" value="BLL2464 PROTEIN"/>
    <property type="match status" value="1"/>
</dbReference>
<dbReference type="AlphaFoldDB" id="A0A2V3DQZ4"/>
<evidence type="ECO:0000259" key="1">
    <source>
        <dbReference type="Pfam" id="PF01882"/>
    </source>
</evidence>
<keyword evidence="3" id="KW-1185">Reference proteome</keyword>
<sequence length="321" mass="34635">MSSLLTGVKAKMYIFAHRRARGVLDGEYASIFRGRSLDFDDLRDYVPGDEVRDIDWKATARVGTPLIKRYVATRRQQVLFVADTGRNMAATSRGGQIKKDIAVMVMGVIGLLACRHGDSVALIHGDSNATAALPAKGTESHVENVLRRMDAASEDSGRSELCTQLEYAATHIKARTLLVVVADELAPNERLAKVLRRLNAQHEILWVEIADAILAGPGAVHGSAGRSRGSLDKGATASAHLASGWAGTEVMATDVEGERQVLLLLANDPELARSYAQAAAERSQGLAELLRTQGIAMTCVGATEQVMTAVFALLERHRRAR</sequence>
<organism evidence="2 3">
    <name type="scientific">Arthrobacter psychrochitiniphilus</name>
    <dbReference type="NCBI Taxonomy" id="291045"/>
    <lineage>
        <taxon>Bacteria</taxon>
        <taxon>Bacillati</taxon>
        <taxon>Actinomycetota</taxon>
        <taxon>Actinomycetes</taxon>
        <taxon>Micrococcales</taxon>
        <taxon>Micrococcaceae</taxon>
        <taxon>Arthrobacter</taxon>
    </lineage>
</organism>
<dbReference type="Proteomes" id="UP000246303">
    <property type="component" value="Unassembled WGS sequence"/>
</dbReference>
<proteinExistence type="predicted"/>
<dbReference type="OrthoDB" id="9776116at2"/>
<dbReference type="PANTHER" id="PTHR33608:SF6">
    <property type="entry name" value="BLL2464 PROTEIN"/>
    <property type="match status" value="1"/>
</dbReference>
<protein>
    <submittedName>
        <fullName evidence="2">DUF58 domain-containing protein</fullName>
    </submittedName>
</protein>
<name>A0A2V3DQZ4_9MICC</name>
<dbReference type="EMBL" id="QHLZ01000006">
    <property type="protein sequence ID" value="PXA65177.1"/>
    <property type="molecule type" value="Genomic_DNA"/>
</dbReference>
<gene>
    <name evidence="2" type="ORF">CVS29_10885</name>
</gene>
<evidence type="ECO:0000313" key="2">
    <source>
        <dbReference type="EMBL" id="PXA65177.1"/>
    </source>
</evidence>
<feature type="domain" description="DUF58" evidence="1">
    <location>
        <begin position="41"/>
        <end position="211"/>
    </location>
</feature>
<dbReference type="Pfam" id="PF01882">
    <property type="entry name" value="DUF58"/>
    <property type="match status" value="1"/>
</dbReference>